<gene>
    <name evidence="2" type="ORF">RED13_000936</name>
</gene>
<keyword evidence="1" id="KW-0472">Membrane</keyword>
<evidence type="ECO:0000256" key="1">
    <source>
        <dbReference type="SAM" id="Phobius"/>
    </source>
</evidence>
<dbReference type="EMBL" id="JAVRDO010000003">
    <property type="protein sequence ID" value="MDX9686529.1"/>
    <property type="molecule type" value="Genomic_DNA"/>
</dbReference>
<dbReference type="NCBIfam" id="NF038354">
    <property type="entry name" value="trnsprt_adja_43"/>
    <property type="match status" value="1"/>
</dbReference>
<dbReference type="InterPro" id="IPR049820">
    <property type="entry name" value="Trnsprt_adja_ssu-like"/>
</dbReference>
<protein>
    <submittedName>
        <fullName evidence="2">Transporter small subunit</fullName>
    </submittedName>
</protein>
<proteinExistence type="predicted"/>
<dbReference type="Proteomes" id="UP001281217">
    <property type="component" value="Unassembled WGS sequence"/>
</dbReference>
<keyword evidence="1" id="KW-1133">Transmembrane helix</keyword>
<comment type="caution">
    <text evidence="2">The sequence shown here is derived from an EMBL/GenBank/DDBJ whole genome shotgun (WGS) entry which is preliminary data.</text>
</comment>
<evidence type="ECO:0000313" key="2">
    <source>
        <dbReference type="EMBL" id="MDX9686529.1"/>
    </source>
</evidence>
<keyword evidence="3" id="KW-1185">Reference proteome</keyword>
<reference evidence="3" key="1">
    <citation type="submission" date="2023-07" db="EMBL/GenBank/DDBJ databases">
        <authorList>
            <person name="de Witt J."/>
        </authorList>
    </citation>
    <scope>NUCLEOTIDE SEQUENCE [LARGE SCALE GENOMIC DNA]</scope>
    <source>
        <strain evidence="3">FZJ</strain>
    </source>
</reference>
<evidence type="ECO:0000313" key="3">
    <source>
        <dbReference type="Proteomes" id="UP001281217"/>
    </source>
</evidence>
<accession>A0ABU5BUT8</accession>
<name>A0ABU5BUT8_9GAMM</name>
<dbReference type="RefSeq" id="WP_320330662.1">
    <property type="nucleotide sequence ID" value="NZ_JAVRDO010000003.1"/>
</dbReference>
<organism evidence="2 3">
    <name type="scientific">Halopseudomonas formosensis</name>
    <dbReference type="NCBI Taxonomy" id="1002526"/>
    <lineage>
        <taxon>Bacteria</taxon>
        <taxon>Pseudomonadati</taxon>
        <taxon>Pseudomonadota</taxon>
        <taxon>Gammaproteobacteria</taxon>
        <taxon>Pseudomonadales</taxon>
        <taxon>Pseudomonadaceae</taxon>
        <taxon>Halopseudomonas</taxon>
    </lineage>
</organism>
<keyword evidence="1" id="KW-0812">Transmembrane</keyword>
<feature type="transmembrane region" description="Helical" evidence="1">
    <location>
        <begin position="6"/>
        <end position="29"/>
    </location>
</feature>
<sequence>MQTLIYGSYILIWPILTLVMLGLIVSAVLRDTREALRNGDHLV</sequence>